<evidence type="ECO:0000313" key="2">
    <source>
        <dbReference type="EMBL" id="TVU19211.1"/>
    </source>
</evidence>
<dbReference type="AlphaFoldDB" id="A0A5J9U7S3"/>
<protein>
    <submittedName>
        <fullName evidence="2">Uncharacterized protein</fullName>
    </submittedName>
</protein>
<reference evidence="2 3" key="1">
    <citation type="journal article" date="2019" name="Sci. Rep.">
        <title>A high-quality genome of Eragrostis curvula grass provides insights into Poaceae evolution and supports new strategies to enhance forage quality.</title>
        <authorList>
            <person name="Carballo J."/>
            <person name="Santos B.A.C.M."/>
            <person name="Zappacosta D."/>
            <person name="Garbus I."/>
            <person name="Selva J.P."/>
            <person name="Gallo C.A."/>
            <person name="Diaz A."/>
            <person name="Albertini E."/>
            <person name="Caccamo M."/>
            <person name="Echenique V."/>
        </authorList>
    </citation>
    <scope>NUCLEOTIDE SEQUENCE [LARGE SCALE GENOMIC DNA]</scope>
    <source>
        <strain evidence="3">cv. Victoria</strain>
        <tissue evidence="2">Leaf</tissue>
    </source>
</reference>
<keyword evidence="1" id="KW-1133">Transmembrane helix</keyword>
<feature type="transmembrane region" description="Helical" evidence="1">
    <location>
        <begin position="41"/>
        <end position="62"/>
    </location>
</feature>
<feature type="non-terminal residue" evidence="2">
    <location>
        <position position="1"/>
    </location>
</feature>
<gene>
    <name evidence="2" type="ORF">EJB05_35349</name>
</gene>
<keyword evidence="1" id="KW-0472">Membrane</keyword>
<proteinExistence type="predicted"/>
<name>A0A5J9U7S3_9POAL</name>
<dbReference type="EMBL" id="RWGY01000029">
    <property type="protein sequence ID" value="TVU19211.1"/>
    <property type="molecule type" value="Genomic_DNA"/>
</dbReference>
<keyword evidence="1" id="KW-0812">Transmembrane</keyword>
<dbReference type="Proteomes" id="UP000324897">
    <property type="component" value="Chromosome 7"/>
</dbReference>
<evidence type="ECO:0000313" key="3">
    <source>
        <dbReference type="Proteomes" id="UP000324897"/>
    </source>
</evidence>
<organism evidence="2 3">
    <name type="scientific">Eragrostis curvula</name>
    <name type="common">weeping love grass</name>
    <dbReference type="NCBI Taxonomy" id="38414"/>
    <lineage>
        <taxon>Eukaryota</taxon>
        <taxon>Viridiplantae</taxon>
        <taxon>Streptophyta</taxon>
        <taxon>Embryophyta</taxon>
        <taxon>Tracheophyta</taxon>
        <taxon>Spermatophyta</taxon>
        <taxon>Magnoliopsida</taxon>
        <taxon>Liliopsida</taxon>
        <taxon>Poales</taxon>
        <taxon>Poaceae</taxon>
        <taxon>PACMAD clade</taxon>
        <taxon>Chloridoideae</taxon>
        <taxon>Eragrostideae</taxon>
        <taxon>Eragrostidinae</taxon>
        <taxon>Eragrostis</taxon>
    </lineage>
</organism>
<evidence type="ECO:0000256" key="1">
    <source>
        <dbReference type="SAM" id="Phobius"/>
    </source>
</evidence>
<sequence>MRCHPAFVAGGCSYEVVVVASITSRENRHHPFYYYSLLLPLLNHAAASPLLLLFASLCQYICGMARIGESNRGQISENNKMPEIRNSSVLALIDHSGDRMSGGLVK</sequence>
<comment type="caution">
    <text evidence="2">The sequence shown here is derived from an EMBL/GenBank/DDBJ whole genome shotgun (WGS) entry which is preliminary data.</text>
</comment>
<accession>A0A5J9U7S3</accession>
<dbReference type="Gramene" id="TVU19211">
    <property type="protein sequence ID" value="TVU19211"/>
    <property type="gene ID" value="EJB05_35349"/>
</dbReference>
<keyword evidence="3" id="KW-1185">Reference proteome</keyword>